<keyword evidence="2" id="KW-1185">Reference proteome</keyword>
<comment type="caution">
    <text evidence="1">The sequence shown here is derived from an EMBL/GenBank/DDBJ whole genome shotgun (WGS) entry which is preliminary data.</text>
</comment>
<evidence type="ECO:0000313" key="2">
    <source>
        <dbReference type="Proteomes" id="UP000789702"/>
    </source>
</evidence>
<accession>A0ACA9QBK4</accession>
<dbReference type="EMBL" id="CAJVPU010042908">
    <property type="protein sequence ID" value="CAG8744644.1"/>
    <property type="molecule type" value="Genomic_DNA"/>
</dbReference>
<reference evidence="1" key="1">
    <citation type="submission" date="2021-06" db="EMBL/GenBank/DDBJ databases">
        <authorList>
            <person name="Kallberg Y."/>
            <person name="Tangrot J."/>
            <person name="Rosling A."/>
        </authorList>
    </citation>
    <scope>NUCLEOTIDE SEQUENCE</scope>
    <source>
        <strain evidence="1">IL203A</strain>
    </source>
</reference>
<evidence type="ECO:0000313" key="1">
    <source>
        <dbReference type="EMBL" id="CAG8744644.1"/>
    </source>
</evidence>
<feature type="non-terminal residue" evidence="1">
    <location>
        <position position="49"/>
    </location>
</feature>
<proteinExistence type="predicted"/>
<gene>
    <name evidence="1" type="ORF">DHETER_LOCUS14265</name>
</gene>
<name>A0ACA9QBK4_9GLOM</name>
<sequence>MTGNSNNFNTQEEHYEIDNISYKNWLWFLHQLIKTWKLDESVIDKNNSK</sequence>
<organism evidence="1 2">
    <name type="scientific">Dentiscutata heterogama</name>
    <dbReference type="NCBI Taxonomy" id="1316150"/>
    <lineage>
        <taxon>Eukaryota</taxon>
        <taxon>Fungi</taxon>
        <taxon>Fungi incertae sedis</taxon>
        <taxon>Mucoromycota</taxon>
        <taxon>Glomeromycotina</taxon>
        <taxon>Glomeromycetes</taxon>
        <taxon>Diversisporales</taxon>
        <taxon>Gigasporaceae</taxon>
        <taxon>Dentiscutata</taxon>
    </lineage>
</organism>
<dbReference type="Proteomes" id="UP000789702">
    <property type="component" value="Unassembled WGS sequence"/>
</dbReference>
<protein>
    <submittedName>
        <fullName evidence="1">2044_t:CDS:1</fullName>
    </submittedName>
</protein>